<accession>A0A482X2K6</accession>
<dbReference type="EMBL" id="QKKF02019422">
    <property type="protein sequence ID" value="RZF40115.1"/>
    <property type="molecule type" value="Genomic_DNA"/>
</dbReference>
<comment type="caution">
    <text evidence="2">The sequence shown here is derived from an EMBL/GenBank/DDBJ whole genome shotgun (WGS) entry which is preliminary data.</text>
</comment>
<gene>
    <name evidence="2" type="ORF">LSTR_LSTR011243</name>
</gene>
<evidence type="ECO:0000313" key="3">
    <source>
        <dbReference type="Proteomes" id="UP000291343"/>
    </source>
</evidence>
<dbReference type="Proteomes" id="UP000291343">
    <property type="component" value="Unassembled WGS sequence"/>
</dbReference>
<feature type="compositionally biased region" description="Pro residues" evidence="1">
    <location>
        <begin position="121"/>
        <end position="133"/>
    </location>
</feature>
<evidence type="ECO:0000256" key="1">
    <source>
        <dbReference type="SAM" id="MobiDB-lite"/>
    </source>
</evidence>
<feature type="compositionally biased region" description="Low complexity" evidence="1">
    <location>
        <begin position="25"/>
        <end position="41"/>
    </location>
</feature>
<feature type="region of interest" description="Disordered" evidence="1">
    <location>
        <begin position="119"/>
        <end position="140"/>
    </location>
</feature>
<name>A0A482X2K6_LAOST</name>
<dbReference type="AlphaFoldDB" id="A0A482X2K6"/>
<organism evidence="2 3">
    <name type="scientific">Laodelphax striatellus</name>
    <name type="common">Small brown planthopper</name>
    <name type="synonym">Delphax striatella</name>
    <dbReference type="NCBI Taxonomy" id="195883"/>
    <lineage>
        <taxon>Eukaryota</taxon>
        <taxon>Metazoa</taxon>
        <taxon>Ecdysozoa</taxon>
        <taxon>Arthropoda</taxon>
        <taxon>Hexapoda</taxon>
        <taxon>Insecta</taxon>
        <taxon>Pterygota</taxon>
        <taxon>Neoptera</taxon>
        <taxon>Paraneoptera</taxon>
        <taxon>Hemiptera</taxon>
        <taxon>Auchenorrhyncha</taxon>
        <taxon>Fulgoroidea</taxon>
        <taxon>Delphacidae</taxon>
        <taxon>Criomorphinae</taxon>
        <taxon>Laodelphax</taxon>
    </lineage>
</organism>
<dbReference type="InParanoid" id="A0A482X2K6"/>
<feature type="region of interest" description="Disordered" evidence="1">
    <location>
        <begin position="1"/>
        <end position="41"/>
    </location>
</feature>
<reference evidence="2 3" key="1">
    <citation type="journal article" date="2017" name="Gigascience">
        <title>Genome sequence of the small brown planthopper, Laodelphax striatellus.</title>
        <authorList>
            <person name="Zhu J."/>
            <person name="Jiang F."/>
            <person name="Wang X."/>
            <person name="Yang P."/>
            <person name="Bao Y."/>
            <person name="Zhao W."/>
            <person name="Wang W."/>
            <person name="Lu H."/>
            <person name="Wang Q."/>
            <person name="Cui N."/>
            <person name="Li J."/>
            <person name="Chen X."/>
            <person name="Luo L."/>
            <person name="Yu J."/>
            <person name="Kang L."/>
            <person name="Cui F."/>
        </authorList>
    </citation>
    <scope>NUCLEOTIDE SEQUENCE [LARGE SCALE GENOMIC DNA]</scope>
    <source>
        <strain evidence="2">Lst14</strain>
    </source>
</reference>
<proteinExistence type="predicted"/>
<keyword evidence="3" id="KW-1185">Reference proteome</keyword>
<sequence>MDRGGAAATLSSADLPPGASSANGLQLPPFHQQQPPQKTTTLSTIVVNSGSTRVVIALVQCLGERDVVLPIGVDFEGTKGRTFLPRAILRQQNRTLSEMEQSSKVNTFYYRARQYSLIAHPEPPASSDPPPPLFRSYSRS</sequence>
<protein>
    <submittedName>
        <fullName evidence="2">Uncharacterized protein</fullName>
    </submittedName>
</protein>
<evidence type="ECO:0000313" key="2">
    <source>
        <dbReference type="EMBL" id="RZF40115.1"/>
    </source>
</evidence>